<protein>
    <submittedName>
        <fullName evidence="5">ATP:cob(I)alamin adenosyltransferase</fullName>
    </submittedName>
</protein>
<dbReference type="SUPFAM" id="SSF89028">
    <property type="entry name" value="Cobalamin adenosyltransferase-like"/>
    <property type="match status" value="1"/>
</dbReference>
<name>A0ABX1J9N3_9PSEU</name>
<keyword evidence="3" id="KW-0067">ATP-binding</keyword>
<sequence>MNPARDAVDEANAAIGAAISTQSLPGDLEDLLGDIQQDLLDLADALTTGASPPPPDRLQKVLAGAHTAEPPRGFAVLGGLSPGGGLLKLARTVVRRAAHTAARGPVRDYLDLLADVLLTAAFRAEEHERGQVPLGLCIDVVRPTERSY</sequence>
<dbReference type="Gene3D" id="1.20.1200.10">
    <property type="entry name" value="Cobalamin adenosyltransferase-like"/>
    <property type="match status" value="1"/>
</dbReference>
<keyword evidence="2" id="KW-0547">Nucleotide-binding</keyword>
<reference evidence="5 6" key="1">
    <citation type="submission" date="2020-04" db="EMBL/GenBank/DDBJ databases">
        <title>Novel species.</title>
        <authorList>
            <person name="Teo W.F.A."/>
            <person name="Lipun K."/>
            <person name="Srisuk N."/>
            <person name="Duangmal K."/>
        </authorList>
    </citation>
    <scope>NUCLEOTIDE SEQUENCE [LARGE SCALE GENOMIC DNA]</scope>
    <source>
        <strain evidence="5 6">K13G38</strain>
    </source>
</reference>
<dbReference type="Pfam" id="PF01923">
    <property type="entry name" value="Cob_adeno_trans"/>
    <property type="match status" value="1"/>
</dbReference>
<comment type="caution">
    <text evidence="5">The sequence shown here is derived from an EMBL/GenBank/DDBJ whole genome shotgun (WGS) entry which is preliminary data.</text>
</comment>
<organism evidence="5 6">
    <name type="scientific">Amycolatopsis acididurans</name>
    <dbReference type="NCBI Taxonomy" id="2724524"/>
    <lineage>
        <taxon>Bacteria</taxon>
        <taxon>Bacillati</taxon>
        <taxon>Actinomycetota</taxon>
        <taxon>Actinomycetes</taxon>
        <taxon>Pseudonocardiales</taxon>
        <taxon>Pseudonocardiaceae</taxon>
        <taxon>Amycolatopsis</taxon>
    </lineage>
</organism>
<evidence type="ECO:0000256" key="3">
    <source>
        <dbReference type="ARBA" id="ARBA00022840"/>
    </source>
</evidence>
<evidence type="ECO:0000256" key="1">
    <source>
        <dbReference type="ARBA" id="ARBA00022679"/>
    </source>
</evidence>
<dbReference type="InterPro" id="IPR016030">
    <property type="entry name" value="CblAdoTrfase-like"/>
</dbReference>
<gene>
    <name evidence="5" type="ORF">HFP15_24305</name>
</gene>
<keyword evidence="6" id="KW-1185">Reference proteome</keyword>
<dbReference type="RefSeq" id="WP_168519047.1">
    <property type="nucleotide sequence ID" value="NZ_JAAXLS010000019.1"/>
</dbReference>
<dbReference type="EMBL" id="JAAXLS010000019">
    <property type="protein sequence ID" value="NKQ56006.1"/>
    <property type="molecule type" value="Genomic_DNA"/>
</dbReference>
<dbReference type="InterPro" id="IPR036451">
    <property type="entry name" value="CblAdoTrfase-like_sf"/>
</dbReference>
<keyword evidence="1" id="KW-0808">Transferase</keyword>
<proteinExistence type="predicted"/>
<evidence type="ECO:0000259" key="4">
    <source>
        <dbReference type="Pfam" id="PF01923"/>
    </source>
</evidence>
<evidence type="ECO:0000313" key="5">
    <source>
        <dbReference type="EMBL" id="NKQ56006.1"/>
    </source>
</evidence>
<evidence type="ECO:0000313" key="6">
    <source>
        <dbReference type="Proteomes" id="UP000715441"/>
    </source>
</evidence>
<feature type="domain" description="Cobalamin adenosyltransferase-like" evidence="4">
    <location>
        <begin position="7"/>
        <end position="121"/>
    </location>
</feature>
<evidence type="ECO:0000256" key="2">
    <source>
        <dbReference type="ARBA" id="ARBA00022741"/>
    </source>
</evidence>
<dbReference type="Proteomes" id="UP000715441">
    <property type="component" value="Unassembled WGS sequence"/>
</dbReference>
<accession>A0ABX1J9N3</accession>